<keyword evidence="2" id="KW-0596">Phosphopantetheine</keyword>
<dbReference type="GO" id="GO:0044550">
    <property type="term" value="P:secondary metabolite biosynthetic process"/>
    <property type="evidence" value="ECO:0007669"/>
    <property type="project" value="TreeGrafter"/>
</dbReference>
<evidence type="ECO:0000259" key="5">
    <source>
        <dbReference type="Pfam" id="PF00550"/>
    </source>
</evidence>
<dbReference type="InterPro" id="IPR020845">
    <property type="entry name" value="AMP-binding_CS"/>
</dbReference>
<dbReference type="Pfam" id="PF00550">
    <property type="entry name" value="PP-binding"/>
    <property type="match status" value="1"/>
</dbReference>
<evidence type="ECO:0000313" key="8">
    <source>
        <dbReference type="EMBL" id="EUA73537.1"/>
    </source>
</evidence>
<evidence type="ECO:0000256" key="2">
    <source>
        <dbReference type="ARBA" id="ARBA00022450"/>
    </source>
</evidence>
<gene>
    <name evidence="8" type="ORF">I540_0472</name>
</gene>
<organism evidence="8 9">
    <name type="scientific">Mycobacteroides abscessus subsp. bolletii 1513</name>
    <dbReference type="NCBI Taxonomy" id="1299321"/>
    <lineage>
        <taxon>Bacteria</taxon>
        <taxon>Bacillati</taxon>
        <taxon>Actinomycetota</taxon>
        <taxon>Actinomycetes</taxon>
        <taxon>Mycobacteriales</taxon>
        <taxon>Mycobacteriaceae</taxon>
        <taxon>Mycobacteroides</taxon>
        <taxon>Mycobacteroides abscessus</taxon>
    </lineage>
</organism>
<dbReference type="GO" id="GO:0043041">
    <property type="term" value="P:amino acid activation for nonribosomal peptide biosynthetic process"/>
    <property type="evidence" value="ECO:0007669"/>
    <property type="project" value="TreeGrafter"/>
</dbReference>
<dbReference type="InterPro" id="IPR001509">
    <property type="entry name" value="Epimerase_deHydtase"/>
</dbReference>
<dbReference type="SUPFAM" id="SSF56801">
    <property type="entry name" value="Acetyl-CoA synthetase-like"/>
    <property type="match status" value="1"/>
</dbReference>
<dbReference type="InterPro" id="IPR038332">
    <property type="entry name" value="PPE_sf"/>
</dbReference>
<dbReference type="Gene3D" id="3.30.559.30">
    <property type="entry name" value="Nonribosomal peptide synthetase, condensation domain"/>
    <property type="match status" value="1"/>
</dbReference>
<evidence type="ECO:0000259" key="4">
    <source>
        <dbReference type="Pfam" id="PF00501"/>
    </source>
</evidence>
<dbReference type="PANTHER" id="PTHR45527">
    <property type="entry name" value="NONRIBOSOMAL PEPTIDE SYNTHETASE"/>
    <property type="match status" value="1"/>
</dbReference>
<dbReference type="EMBL" id="JAOJ01000001">
    <property type="protein sequence ID" value="EUA73537.1"/>
    <property type="molecule type" value="Genomic_DNA"/>
</dbReference>
<dbReference type="SUPFAM" id="SSF52777">
    <property type="entry name" value="CoA-dependent acyltransferases"/>
    <property type="match status" value="2"/>
</dbReference>
<comment type="cofactor">
    <cofactor evidence="1">
        <name>pantetheine 4'-phosphate</name>
        <dbReference type="ChEBI" id="CHEBI:47942"/>
    </cofactor>
</comment>
<dbReference type="PATRIC" id="fig|1299321.3.peg.451"/>
<dbReference type="InterPro" id="IPR045851">
    <property type="entry name" value="AMP-bd_C_sf"/>
</dbReference>
<evidence type="ECO:0000313" key="9">
    <source>
        <dbReference type="Proteomes" id="UP000023351"/>
    </source>
</evidence>
<feature type="domain" description="Carrier" evidence="5">
    <location>
        <begin position="951"/>
        <end position="1010"/>
    </location>
</feature>
<reference evidence="8 9" key="1">
    <citation type="submission" date="2013-12" db="EMBL/GenBank/DDBJ databases">
        <authorList>
            <person name="Zelazny A."/>
            <person name="Olivier K."/>
            <person name="Holland S."/>
            <person name="Lenaerts A."/>
            <person name="Ordway D."/>
            <person name="DeGroote M.A."/>
            <person name="Parker T."/>
            <person name="Sizemore C."/>
            <person name="Tallon L.J."/>
            <person name="Sadzewicz L.K."/>
            <person name="Sengamalay N."/>
            <person name="Fraser C.M."/>
            <person name="Hine E."/>
            <person name="Shefchek K.A."/>
            <person name="Das S.P."/>
            <person name="Tettelin H."/>
        </authorList>
    </citation>
    <scope>NUCLEOTIDE SEQUENCE [LARGE SCALE GENOMIC DNA]</scope>
    <source>
        <strain evidence="8 9">1513</strain>
    </source>
</reference>
<dbReference type="Gene3D" id="3.30.300.30">
    <property type="match status" value="1"/>
</dbReference>
<dbReference type="Proteomes" id="UP000023351">
    <property type="component" value="Unassembled WGS sequence"/>
</dbReference>
<dbReference type="InterPro" id="IPR000873">
    <property type="entry name" value="AMP-dep_synth/lig_dom"/>
</dbReference>
<dbReference type="PROSITE" id="PS00455">
    <property type="entry name" value="AMP_BINDING"/>
    <property type="match status" value="1"/>
</dbReference>
<dbReference type="InterPro" id="IPR023213">
    <property type="entry name" value="CAT-like_dom_sf"/>
</dbReference>
<dbReference type="SUPFAM" id="SSF140459">
    <property type="entry name" value="PE/PPE dimer-like"/>
    <property type="match status" value="1"/>
</dbReference>
<dbReference type="SUPFAM" id="SSF47336">
    <property type="entry name" value="ACP-like"/>
    <property type="match status" value="1"/>
</dbReference>
<dbReference type="Gene3D" id="3.40.50.720">
    <property type="entry name" value="NAD(P)-binding Rossmann-like Domain"/>
    <property type="match status" value="1"/>
</dbReference>
<protein>
    <submittedName>
        <fullName evidence="8">NAD dependent epimerase/dehydratase family protein</fullName>
    </submittedName>
</protein>
<dbReference type="InterPro" id="IPR036736">
    <property type="entry name" value="ACP-like_sf"/>
</dbReference>
<evidence type="ECO:0000259" key="7">
    <source>
        <dbReference type="Pfam" id="PF01370"/>
    </source>
</evidence>
<name>X8DY06_9MYCO</name>
<dbReference type="InterPro" id="IPR000084">
    <property type="entry name" value="PE-PGRS_N"/>
</dbReference>
<sequence>MTVVLEPQVDRVPMSRSQQNMYNGAVQASDPGSYLIGKSFRFHPIELAAFMCALEAAVAANPVQLCVLEPGVQHDRHPELVRRLQFGDIVSIAADEEGLTARTADALVSQWADDLKARPLVRYTVRTGADGRVRGLDIHAHHLLLDGGAIGVIEADLGRHLSSAKEVKVSRATGALTRIATAHSREIAKADESLQRFGAAIQRELTDTARRSVPGRHCDGAAASAAKGVLLESVTVSAKEFDAITALAEREQVPLNILVAAAAVAVDASLRQSTQTLLIHAVDNRFGEPDLEVATCLVNSIAHPVSFPAFASVREVVRSLDRDYVKASRRRWLREEQYRRMYLAINKTAQVEALTFNFIRETCAPALRPFLSAAPRVTDIGPVEGMTVSCVADEDRRTLTLSIWHRSDLPKASAHPWVAERIAAALSSMEAMWHMPIAMTVNEWFGIGADGARRRGDDHAPAESTALPAWFVDSEDAVAEFLQGRRFVEPWIGWLIAAGISPGDIVVCADDDSDKAIDLLIACHLAGCGYSVCENSEELVAHSDSIAMQGYDITTHAVDIAVTIPTELDASMRGRVAERREQVAKDGALAEKTAYIMATSGSTGRPKLVPISHGALALFVRAAGDAYGWCAQDRILQCAPLTSDISVEEVFVAASRGAQVIRSAAMKSADLSALVHDIREAGPTVLDLPTAVWHLLCEDAESLALIGACGVRQVVVGGEAIRPGAVDQWVKSTDKNGISLISTYGPTETTVVVTHLSIAAGDGVDRRRMGVPVVPNTVFVAFGEVVIVGGTVSTGYLGTQSESFGVVCTGEGKSRPAFATADRVVFDEDGFPSFAGRRDAIVKISGKRIDTAAIIARVAEDQAIADVDVAVHNGALVVWFQTRHGVDDNESAVSIRRLLVELGVSSFVVVAVPSIPRKPNGKVDKDGLRALPQFVEAVPDEAKAGELAAGLARIWSELLGRRIGAESSLLAEGIGSLDLIRILPASRRHLGRELSVLDLISADSAAYLAAAGAAVDELARRDIADIAADLERMTHPRTVAALCGNASGAVDDGPIVVLGASGIVGTGFARATLELKREGTLRPDVVLVTRSPLPDDGPWPSLTGVGGVRVLHAGPELNPGAVDELIRVTGARTMVNCIGNTNVLAPYRDIRDANVEWVSAVTRACTSRGVRLIHMSTFVVNADAVAAQVTDPREAVYPYAASKALAELIVTAAPGELDFTLVRLPRVLGEAGQLSRSADILVSIVDACIALHAFPSVTLTEEVTTGASAARVILGVAAAPSPLGRGVNVVRGMPVSYTDFLGGFGIEGLELREWKRLLDRSAWAKRNPRRWSVIDAWAGLGMRLGSRTYADHLAGHRTIPLETAPVAELFAARNRLGTYLPRDVPDDRFAAKGGEFAMSLNVVPEGLTAASAAVEALTARLAAVNAAAAPVISAVMPPAADPVSIQSAALFSAHGLERTGAGARAAYELGRSGVGATEAAASYTVGDIQAAATYLPGIA</sequence>
<proteinExistence type="predicted"/>
<dbReference type="Gene3D" id="1.10.287.850">
    <property type="entry name" value="HP0062-like domain"/>
    <property type="match status" value="1"/>
</dbReference>
<feature type="domain" description="PE" evidence="6">
    <location>
        <begin position="1400"/>
        <end position="1487"/>
    </location>
</feature>
<dbReference type="InterPro" id="IPR042099">
    <property type="entry name" value="ANL_N_sf"/>
</dbReference>
<dbReference type="PANTHER" id="PTHR45527:SF1">
    <property type="entry name" value="FATTY ACID SYNTHASE"/>
    <property type="match status" value="1"/>
</dbReference>
<dbReference type="Gene3D" id="1.10.1200.10">
    <property type="entry name" value="ACP-like"/>
    <property type="match status" value="1"/>
</dbReference>
<evidence type="ECO:0000256" key="3">
    <source>
        <dbReference type="ARBA" id="ARBA00022553"/>
    </source>
</evidence>
<feature type="domain" description="NAD-dependent epimerase/dehydratase" evidence="7">
    <location>
        <begin position="1055"/>
        <end position="1231"/>
    </location>
</feature>
<accession>X8DY06</accession>
<dbReference type="GO" id="GO:0005737">
    <property type="term" value="C:cytoplasm"/>
    <property type="evidence" value="ECO:0007669"/>
    <property type="project" value="TreeGrafter"/>
</dbReference>
<dbReference type="Pfam" id="PF00934">
    <property type="entry name" value="PE"/>
    <property type="match status" value="1"/>
</dbReference>
<comment type="caution">
    <text evidence="8">The sequence shown here is derived from an EMBL/GenBank/DDBJ whole genome shotgun (WGS) entry which is preliminary data.</text>
</comment>
<dbReference type="Pfam" id="PF01370">
    <property type="entry name" value="Epimerase"/>
    <property type="match status" value="1"/>
</dbReference>
<dbReference type="InterPro" id="IPR036291">
    <property type="entry name" value="NAD(P)-bd_dom_sf"/>
</dbReference>
<evidence type="ECO:0000256" key="1">
    <source>
        <dbReference type="ARBA" id="ARBA00001957"/>
    </source>
</evidence>
<dbReference type="Gene3D" id="3.40.50.12780">
    <property type="entry name" value="N-terminal domain of ligase-like"/>
    <property type="match status" value="1"/>
</dbReference>
<evidence type="ECO:0000259" key="6">
    <source>
        <dbReference type="Pfam" id="PF00934"/>
    </source>
</evidence>
<dbReference type="Gene3D" id="3.30.559.10">
    <property type="entry name" value="Chloramphenicol acetyltransferase-like domain"/>
    <property type="match status" value="1"/>
</dbReference>
<feature type="domain" description="AMP-dependent synthetase/ligase" evidence="4">
    <location>
        <begin position="495"/>
        <end position="778"/>
    </location>
</feature>
<dbReference type="Pfam" id="PF00501">
    <property type="entry name" value="AMP-binding"/>
    <property type="match status" value="1"/>
</dbReference>
<keyword evidence="3" id="KW-0597">Phosphoprotein</keyword>
<dbReference type="GO" id="GO:0031177">
    <property type="term" value="F:phosphopantetheine binding"/>
    <property type="evidence" value="ECO:0007669"/>
    <property type="project" value="TreeGrafter"/>
</dbReference>
<dbReference type="InterPro" id="IPR009081">
    <property type="entry name" value="PP-bd_ACP"/>
</dbReference>
<dbReference type="SUPFAM" id="SSF51735">
    <property type="entry name" value="NAD(P)-binding Rossmann-fold domains"/>
    <property type="match status" value="1"/>
</dbReference>